<feature type="domain" description="FAD-binding" evidence="6">
    <location>
        <begin position="155"/>
        <end position="364"/>
    </location>
</feature>
<keyword evidence="8" id="KW-1185">Reference proteome</keyword>
<dbReference type="Gene3D" id="3.50.50.60">
    <property type="entry name" value="FAD/NAD(P)-binding domain"/>
    <property type="match status" value="1"/>
</dbReference>
<protein>
    <submittedName>
        <fullName evidence="7">FAD binding domain-containing protein</fullName>
    </submittedName>
</protein>
<evidence type="ECO:0000256" key="3">
    <source>
        <dbReference type="ARBA" id="ARBA00022827"/>
    </source>
</evidence>
<dbReference type="VEuPathDB" id="FungiDB:P168DRAFT_3988"/>
<dbReference type="SUPFAM" id="SSF54373">
    <property type="entry name" value="FAD-linked reductases, C-terminal domain"/>
    <property type="match status" value="1"/>
</dbReference>
<organism evidence="7 8">
    <name type="scientific">Aspergillus campestris (strain IBT 28561)</name>
    <dbReference type="NCBI Taxonomy" id="1392248"/>
    <lineage>
        <taxon>Eukaryota</taxon>
        <taxon>Fungi</taxon>
        <taxon>Dikarya</taxon>
        <taxon>Ascomycota</taxon>
        <taxon>Pezizomycotina</taxon>
        <taxon>Eurotiomycetes</taxon>
        <taxon>Eurotiomycetidae</taxon>
        <taxon>Eurotiales</taxon>
        <taxon>Aspergillaceae</taxon>
        <taxon>Aspergillus</taxon>
        <taxon>Aspergillus subgen. Circumdati</taxon>
    </lineage>
</organism>
<accession>A0A2I1DDF1</accession>
<evidence type="ECO:0000313" key="7">
    <source>
        <dbReference type="EMBL" id="PKY07891.1"/>
    </source>
</evidence>
<dbReference type="Proteomes" id="UP000234254">
    <property type="component" value="Unassembled WGS sequence"/>
</dbReference>
<dbReference type="InterPro" id="IPR002938">
    <property type="entry name" value="FAD-bd"/>
</dbReference>
<dbReference type="PANTHER" id="PTHR13789">
    <property type="entry name" value="MONOOXYGENASE"/>
    <property type="match status" value="1"/>
</dbReference>
<dbReference type="GO" id="GO:0004497">
    <property type="term" value="F:monooxygenase activity"/>
    <property type="evidence" value="ECO:0007669"/>
    <property type="project" value="UniProtKB-KW"/>
</dbReference>
<keyword evidence="4" id="KW-0560">Oxidoreductase</keyword>
<name>A0A2I1DDF1_ASPC2</name>
<dbReference type="GO" id="GO:0071949">
    <property type="term" value="F:FAD binding"/>
    <property type="evidence" value="ECO:0007669"/>
    <property type="project" value="InterPro"/>
</dbReference>
<evidence type="ECO:0000256" key="1">
    <source>
        <dbReference type="ARBA" id="ARBA00007992"/>
    </source>
</evidence>
<dbReference type="AlphaFoldDB" id="A0A2I1DDF1"/>
<dbReference type="PRINTS" id="PR00420">
    <property type="entry name" value="RNGMNOXGNASE"/>
</dbReference>
<keyword evidence="5" id="KW-0503">Monooxygenase</keyword>
<comment type="caution">
    <text evidence="7">The sequence shown here is derived from an EMBL/GenBank/DDBJ whole genome shotgun (WGS) entry which is preliminary data.</text>
</comment>
<dbReference type="InterPro" id="IPR036188">
    <property type="entry name" value="FAD/NAD-bd_sf"/>
</dbReference>
<evidence type="ECO:0000256" key="4">
    <source>
        <dbReference type="ARBA" id="ARBA00023002"/>
    </source>
</evidence>
<dbReference type="Pfam" id="PF13450">
    <property type="entry name" value="NAD_binding_8"/>
    <property type="match status" value="1"/>
</dbReference>
<dbReference type="Pfam" id="PF01494">
    <property type="entry name" value="FAD_binding_3"/>
    <property type="match status" value="1"/>
</dbReference>
<keyword evidence="3" id="KW-0274">FAD</keyword>
<dbReference type="InterPro" id="IPR050493">
    <property type="entry name" value="FAD-dep_Monooxygenase_BioMet"/>
</dbReference>
<dbReference type="OrthoDB" id="9993796at2759"/>
<dbReference type="SUPFAM" id="SSF51905">
    <property type="entry name" value="FAD/NAD(P)-binding domain"/>
    <property type="match status" value="1"/>
</dbReference>
<dbReference type="RefSeq" id="XP_024696485.1">
    <property type="nucleotide sequence ID" value="XM_024841924.1"/>
</dbReference>
<dbReference type="GeneID" id="36549453"/>
<proteinExistence type="inferred from homology"/>
<reference evidence="7" key="1">
    <citation type="submission" date="2016-12" db="EMBL/GenBank/DDBJ databases">
        <title>The genomes of Aspergillus section Nigri reveals drivers in fungal speciation.</title>
        <authorList>
            <consortium name="DOE Joint Genome Institute"/>
            <person name="Vesth T.C."/>
            <person name="Nybo J."/>
            <person name="Theobald S."/>
            <person name="Brandl J."/>
            <person name="Frisvad J.C."/>
            <person name="Nielsen K.F."/>
            <person name="Lyhne E.K."/>
            <person name="Kogle M.E."/>
            <person name="Kuo A."/>
            <person name="Riley R."/>
            <person name="Clum A."/>
            <person name="Nolan M."/>
            <person name="Lipzen A."/>
            <person name="Salamov A."/>
            <person name="Henrissat B."/>
            <person name="Wiebenga A."/>
            <person name="De vries R.P."/>
            <person name="Grigoriev I.V."/>
            <person name="Mortensen U.H."/>
            <person name="Andersen M.R."/>
            <person name="Baker S.E."/>
        </authorList>
    </citation>
    <scope>NUCLEOTIDE SEQUENCE</scope>
    <source>
        <strain evidence="7">IBT 28561</strain>
    </source>
</reference>
<evidence type="ECO:0000256" key="2">
    <source>
        <dbReference type="ARBA" id="ARBA00022630"/>
    </source>
</evidence>
<sequence length="434" mass="48057">MDSSPGLHIIIVGAGITGLATAASLRRAGHIVHLYEKSAQDNEIGAAIYVPPNVSQFLLPWGLDPDKWGFVKSQKVSFLDHASLETKMTLSDGMTAKGLTGAELYYAHRVDLHGCLKWMATRPEGPGQPATIHLLSNVVAYDPYAPSITLANGEVISADVVIGADGVRSDAVEAVIGGEVQTMRPRFANTCYRFLVPADAIEADPDTRFWSKDSDGWSRIMIDSATGRSVVSYPCRSNTIHNFVLINNEESDTNMCAEDWHARFKIPDVLKRFSDYDPRLLKVLSKAPDARRWPLIYRKPIHQWTKGCMTLAGDACHAMLPFLAQGGAQGIEDAVALGVVLHGATTRDDIQKRLQIYQEVRMKRSSVIQILSNMGADHSVSVDDLREYLDEDQMPCNQHDMMIHNYKYDVAEVAFEAMTRYDPSFKLGDAFLGR</sequence>
<evidence type="ECO:0000313" key="8">
    <source>
        <dbReference type="Proteomes" id="UP000234254"/>
    </source>
</evidence>
<dbReference type="PANTHER" id="PTHR13789:SF215">
    <property type="entry name" value="FAD-BINDING DOMAIN-CONTAINING PROTEIN-RELATED"/>
    <property type="match status" value="1"/>
</dbReference>
<dbReference type="EMBL" id="MSFM01000001">
    <property type="protein sequence ID" value="PKY07891.1"/>
    <property type="molecule type" value="Genomic_DNA"/>
</dbReference>
<gene>
    <name evidence="7" type="ORF">P168DRAFT_3988</name>
</gene>
<keyword evidence="2" id="KW-0285">Flavoprotein</keyword>
<evidence type="ECO:0000256" key="5">
    <source>
        <dbReference type="ARBA" id="ARBA00023033"/>
    </source>
</evidence>
<evidence type="ECO:0000259" key="6">
    <source>
        <dbReference type="Pfam" id="PF01494"/>
    </source>
</evidence>
<comment type="similarity">
    <text evidence="1">Belongs to the paxM FAD-dependent monooxygenase family.</text>
</comment>